<accession>A0A1I4CWR9</accession>
<dbReference type="AlphaFoldDB" id="A0A1I4CWR9"/>
<keyword evidence="2" id="KW-1185">Reference proteome</keyword>
<gene>
    <name evidence="1" type="ORF">SAMN04488125_10524</name>
</gene>
<name>A0A1I4CWR9_9HYPH</name>
<dbReference type="EMBL" id="FOSV01000005">
    <property type="protein sequence ID" value="SFK84799.1"/>
    <property type="molecule type" value="Genomic_DNA"/>
</dbReference>
<reference evidence="2" key="1">
    <citation type="submission" date="2016-10" db="EMBL/GenBank/DDBJ databases">
        <authorList>
            <person name="Varghese N."/>
            <person name="Submissions S."/>
        </authorList>
    </citation>
    <scope>NUCLEOTIDE SEQUENCE [LARGE SCALE GENOMIC DNA]</scope>
    <source>
        <strain evidence="2">CGMCC 1.6474</strain>
    </source>
</reference>
<protein>
    <submittedName>
        <fullName evidence="1">Uncharacterized protein</fullName>
    </submittedName>
</protein>
<proteinExistence type="predicted"/>
<dbReference type="Proteomes" id="UP000198804">
    <property type="component" value="Unassembled WGS sequence"/>
</dbReference>
<sequence>MAAVAVLRKNLLMVRFRPLRDAAHSVETGLATAGADKPFRESLAFSA</sequence>
<evidence type="ECO:0000313" key="2">
    <source>
        <dbReference type="Proteomes" id="UP000198804"/>
    </source>
</evidence>
<evidence type="ECO:0000313" key="1">
    <source>
        <dbReference type="EMBL" id="SFK84799.1"/>
    </source>
</evidence>
<organism evidence="1 2">
    <name type="scientific">Methylorubrum salsuginis</name>
    <dbReference type="NCBI Taxonomy" id="414703"/>
    <lineage>
        <taxon>Bacteria</taxon>
        <taxon>Pseudomonadati</taxon>
        <taxon>Pseudomonadota</taxon>
        <taxon>Alphaproteobacteria</taxon>
        <taxon>Hyphomicrobiales</taxon>
        <taxon>Methylobacteriaceae</taxon>
        <taxon>Methylorubrum</taxon>
    </lineage>
</organism>